<keyword evidence="3" id="KW-1185">Reference proteome</keyword>
<gene>
    <name evidence="2" type="ORF">ElyMa_004832200</name>
</gene>
<evidence type="ECO:0000313" key="3">
    <source>
        <dbReference type="Proteomes" id="UP000762676"/>
    </source>
</evidence>
<dbReference type="EMBL" id="BMAT01009664">
    <property type="protein sequence ID" value="GFS11335.1"/>
    <property type="molecule type" value="Genomic_DNA"/>
</dbReference>
<dbReference type="Proteomes" id="UP000762676">
    <property type="component" value="Unassembled WGS sequence"/>
</dbReference>
<comment type="caution">
    <text evidence="2">The sequence shown here is derived from an EMBL/GenBank/DDBJ whole genome shotgun (WGS) entry which is preliminary data.</text>
</comment>
<feature type="region of interest" description="Disordered" evidence="1">
    <location>
        <begin position="1"/>
        <end position="20"/>
    </location>
</feature>
<sequence>MSLPTKRQPTRTPRPSSSTSHYNRILILGVLLSADPQPSLLVADVTLSPGCPESCLGAEDVDLTGHQLFYIPGPVRMGKNFISLIIELLTASVSIRAIFSSA</sequence>
<protein>
    <submittedName>
        <fullName evidence="2">Uncharacterized protein</fullName>
    </submittedName>
</protein>
<proteinExistence type="predicted"/>
<name>A0AAV4IN21_9GAST</name>
<evidence type="ECO:0000256" key="1">
    <source>
        <dbReference type="SAM" id="MobiDB-lite"/>
    </source>
</evidence>
<dbReference type="AlphaFoldDB" id="A0AAV4IN21"/>
<evidence type="ECO:0000313" key="2">
    <source>
        <dbReference type="EMBL" id="GFS11335.1"/>
    </source>
</evidence>
<reference evidence="2 3" key="1">
    <citation type="journal article" date="2021" name="Elife">
        <title>Chloroplast acquisition without the gene transfer in kleptoplastic sea slugs, Plakobranchus ocellatus.</title>
        <authorList>
            <person name="Maeda T."/>
            <person name="Takahashi S."/>
            <person name="Yoshida T."/>
            <person name="Shimamura S."/>
            <person name="Takaki Y."/>
            <person name="Nagai Y."/>
            <person name="Toyoda A."/>
            <person name="Suzuki Y."/>
            <person name="Arimoto A."/>
            <person name="Ishii H."/>
            <person name="Satoh N."/>
            <person name="Nishiyama T."/>
            <person name="Hasebe M."/>
            <person name="Maruyama T."/>
            <person name="Minagawa J."/>
            <person name="Obokata J."/>
            <person name="Shigenobu S."/>
        </authorList>
    </citation>
    <scope>NUCLEOTIDE SEQUENCE [LARGE SCALE GENOMIC DNA]</scope>
</reference>
<accession>A0AAV4IN21</accession>
<organism evidence="2 3">
    <name type="scientific">Elysia marginata</name>
    <dbReference type="NCBI Taxonomy" id="1093978"/>
    <lineage>
        <taxon>Eukaryota</taxon>
        <taxon>Metazoa</taxon>
        <taxon>Spiralia</taxon>
        <taxon>Lophotrochozoa</taxon>
        <taxon>Mollusca</taxon>
        <taxon>Gastropoda</taxon>
        <taxon>Heterobranchia</taxon>
        <taxon>Euthyneura</taxon>
        <taxon>Panpulmonata</taxon>
        <taxon>Sacoglossa</taxon>
        <taxon>Placobranchoidea</taxon>
        <taxon>Plakobranchidae</taxon>
        <taxon>Elysia</taxon>
    </lineage>
</organism>